<dbReference type="EMBL" id="JBHMEA010000039">
    <property type="protein sequence ID" value="MFB9232545.1"/>
    <property type="molecule type" value="Genomic_DNA"/>
</dbReference>
<keyword evidence="3" id="KW-1185">Reference proteome</keyword>
<protein>
    <submittedName>
        <fullName evidence="2">YIP1 family protein</fullName>
    </submittedName>
</protein>
<feature type="transmembrane region" description="Helical" evidence="1">
    <location>
        <begin position="137"/>
        <end position="161"/>
    </location>
</feature>
<feature type="transmembrane region" description="Helical" evidence="1">
    <location>
        <begin position="69"/>
        <end position="92"/>
    </location>
</feature>
<keyword evidence="1" id="KW-0812">Transmembrane</keyword>
<organism evidence="2 3">
    <name type="scientific">Pseudohalocynthiibacter aestuariivivens</name>
    <dbReference type="NCBI Taxonomy" id="1591409"/>
    <lineage>
        <taxon>Bacteria</taxon>
        <taxon>Pseudomonadati</taxon>
        <taxon>Pseudomonadota</taxon>
        <taxon>Alphaproteobacteria</taxon>
        <taxon>Rhodobacterales</taxon>
        <taxon>Paracoccaceae</taxon>
        <taxon>Pseudohalocynthiibacter</taxon>
    </lineage>
</organism>
<keyword evidence="1" id="KW-0472">Membrane</keyword>
<dbReference type="Proteomes" id="UP001589683">
    <property type="component" value="Unassembled WGS sequence"/>
</dbReference>
<accession>A0ABV5JGE1</accession>
<reference evidence="2 3" key="1">
    <citation type="submission" date="2024-09" db="EMBL/GenBank/DDBJ databases">
        <authorList>
            <person name="Sun Q."/>
            <person name="Mori K."/>
        </authorList>
    </citation>
    <scope>NUCLEOTIDE SEQUENCE [LARGE SCALE GENOMIC DNA]</scope>
    <source>
        <strain evidence="2 3">CECT 8726</strain>
    </source>
</reference>
<dbReference type="RefSeq" id="WP_213887826.1">
    <property type="nucleotide sequence ID" value="NZ_JAGFNU010000002.1"/>
</dbReference>
<evidence type="ECO:0000256" key="1">
    <source>
        <dbReference type="SAM" id="Phobius"/>
    </source>
</evidence>
<name>A0ABV5JGE1_9RHOB</name>
<comment type="caution">
    <text evidence="2">The sequence shown here is derived from an EMBL/GenBank/DDBJ whole genome shotgun (WGS) entry which is preliminary data.</text>
</comment>
<feature type="transmembrane region" description="Helical" evidence="1">
    <location>
        <begin position="104"/>
        <end position="125"/>
    </location>
</feature>
<keyword evidence="1" id="KW-1133">Transmembrane helix</keyword>
<gene>
    <name evidence="2" type="ORF">ACFFUT_12190</name>
</gene>
<evidence type="ECO:0000313" key="3">
    <source>
        <dbReference type="Proteomes" id="UP001589683"/>
    </source>
</evidence>
<proteinExistence type="predicted"/>
<feature type="transmembrane region" description="Helical" evidence="1">
    <location>
        <begin position="30"/>
        <end position="49"/>
    </location>
</feature>
<sequence length="167" mass="17919">MSVTRDIFRSYVRPRLVAERRIEGDDEPLALGYLISACIILFVATLPGLQRSAHLAPENGNLASLAYGSFLGAVLLAPIVLYALSALLWLILRLAGTGLSGVRVRLALFWALLVTTPLMLLRGLTEGLVGAGMQLQLMNLMAGLGFLFFTTVAIGVARGLAPRDANR</sequence>
<evidence type="ECO:0000313" key="2">
    <source>
        <dbReference type="EMBL" id="MFB9232545.1"/>
    </source>
</evidence>